<dbReference type="PANTHER" id="PTHR48079:SF6">
    <property type="entry name" value="NAD(P)-BINDING DOMAIN-CONTAINING PROTEIN-RELATED"/>
    <property type="match status" value="1"/>
</dbReference>
<accession>A0A382KZG0</accession>
<dbReference type="InterPro" id="IPR001509">
    <property type="entry name" value="Epimerase_deHydtase"/>
</dbReference>
<reference evidence="2" key="1">
    <citation type="submission" date="2018-05" db="EMBL/GenBank/DDBJ databases">
        <authorList>
            <person name="Lanie J.A."/>
            <person name="Ng W.-L."/>
            <person name="Kazmierczak K.M."/>
            <person name="Andrzejewski T.M."/>
            <person name="Davidsen T.M."/>
            <person name="Wayne K.J."/>
            <person name="Tettelin H."/>
            <person name="Glass J.I."/>
            <person name="Rusch D."/>
            <person name="Podicherti R."/>
            <person name="Tsui H.-C.T."/>
            <person name="Winkler M.E."/>
        </authorList>
    </citation>
    <scope>NUCLEOTIDE SEQUENCE</scope>
</reference>
<dbReference type="SUPFAM" id="SSF51735">
    <property type="entry name" value="NAD(P)-binding Rossmann-fold domains"/>
    <property type="match status" value="1"/>
</dbReference>
<dbReference type="PANTHER" id="PTHR48079">
    <property type="entry name" value="PROTEIN YEEZ"/>
    <property type="match status" value="1"/>
</dbReference>
<dbReference type="InterPro" id="IPR036291">
    <property type="entry name" value="NAD(P)-bd_dom_sf"/>
</dbReference>
<feature type="non-terminal residue" evidence="2">
    <location>
        <position position="83"/>
    </location>
</feature>
<feature type="domain" description="NAD-dependent epimerase/dehydratase" evidence="1">
    <location>
        <begin position="4"/>
        <end position="80"/>
    </location>
</feature>
<dbReference type="GO" id="GO:0004029">
    <property type="term" value="F:aldehyde dehydrogenase (NAD+) activity"/>
    <property type="evidence" value="ECO:0007669"/>
    <property type="project" value="TreeGrafter"/>
</dbReference>
<dbReference type="AlphaFoldDB" id="A0A382KZG0"/>
<protein>
    <recommendedName>
        <fullName evidence="1">NAD-dependent epimerase/dehydratase domain-containing protein</fullName>
    </recommendedName>
</protein>
<dbReference type="InterPro" id="IPR051783">
    <property type="entry name" value="NAD(P)-dependent_oxidoreduct"/>
</dbReference>
<dbReference type="Gene3D" id="3.40.50.720">
    <property type="entry name" value="NAD(P)-binding Rossmann-like Domain"/>
    <property type="match status" value="1"/>
</dbReference>
<evidence type="ECO:0000313" key="2">
    <source>
        <dbReference type="EMBL" id="SVC28031.1"/>
    </source>
</evidence>
<name>A0A382KZG0_9ZZZZ</name>
<gene>
    <name evidence="2" type="ORF">METZ01_LOCUS280885</name>
</gene>
<organism evidence="2">
    <name type="scientific">marine metagenome</name>
    <dbReference type="NCBI Taxonomy" id="408172"/>
    <lineage>
        <taxon>unclassified sequences</taxon>
        <taxon>metagenomes</taxon>
        <taxon>ecological metagenomes</taxon>
    </lineage>
</organism>
<evidence type="ECO:0000259" key="1">
    <source>
        <dbReference type="Pfam" id="PF01370"/>
    </source>
</evidence>
<dbReference type="EMBL" id="UINC01082871">
    <property type="protein sequence ID" value="SVC28031.1"/>
    <property type="molecule type" value="Genomic_DNA"/>
</dbReference>
<sequence>MKTLVTGSTGFLGSAILRELLDDGREVKLLVRKDADTANIDGLDVEIAYGDLRDPESLQSALNGCNILYHAAAYYSLWDRDPQ</sequence>
<proteinExistence type="predicted"/>
<dbReference type="Pfam" id="PF01370">
    <property type="entry name" value="Epimerase"/>
    <property type="match status" value="1"/>
</dbReference>
<dbReference type="GO" id="GO:0005737">
    <property type="term" value="C:cytoplasm"/>
    <property type="evidence" value="ECO:0007669"/>
    <property type="project" value="TreeGrafter"/>
</dbReference>